<dbReference type="EC" id="3.2.1.25" evidence="2"/>
<evidence type="ECO:0000313" key="7">
    <source>
        <dbReference type="Proteomes" id="UP000094527"/>
    </source>
</evidence>
<dbReference type="Gene3D" id="2.60.40.10">
    <property type="entry name" value="Immunoglobulins"/>
    <property type="match status" value="1"/>
</dbReference>
<keyword evidence="3" id="KW-0378">Hydrolase</keyword>
<dbReference type="InterPro" id="IPR050887">
    <property type="entry name" value="Beta-mannosidase_GH2"/>
</dbReference>
<keyword evidence="7" id="KW-1185">Reference proteome</keyword>
<dbReference type="Pfam" id="PF22666">
    <property type="entry name" value="Glyco_hydro_2_N2"/>
    <property type="match status" value="1"/>
</dbReference>
<keyword evidence="4" id="KW-0326">Glycosidase</keyword>
<dbReference type="InterPro" id="IPR013783">
    <property type="entry name" value="Ig-like_fold"/>
</dbReference>
<proteinExistence type="predicted"/>
<dbReference type="SUPFAM" id="SSF49303">
    <property type="entry name" value="beta-Galactosidase/glucuronidase domain"/>
    <property type="match status" value="1"/>
</dbReference>
<dbReference type="GO" id="GO:0006516">
    <property type="term" value="P:glycoprotein catabolic process"/>
    <property type="evidence" value="ECO:0007669"/>
    <property type="project" value="TreeGrafter"/>
</dbReference>
<dbReference type="SUPFAM" id="SSF49785">
    <property type="entry name" value="Galactose-binding domain-like"/>
    <property type="match status" value="1"/>
</dbReference>
<evidence type="ECO:0000256" key="4">
    <source>
        <dbReference type="ARBA" id="ARBA00023295"/>
    </source>
</evidence>
<dbReference type="PANTHER" id="PTHR43730:SF1">
    <property type="entry name" value="BETA-MANNOSIDASE"/>
    <property type="match status" value="1"/>
</dbReference>
<name>A0A1D2M0L3_ORCCI</name>
<dbReference type="PANTHER" id="PTHR43730">
    <property type="entry name" value="BETA-MANNOSIDASE"/>
    <property type="match status" value="1"/>
</dbReference>
<evidence type="ECO:0000256" key="1">
    <source>
        <dbReference type="ARBA" id="ARBA00000829"/>
    </source>
</evidence>
<sequence length="176" mass="20392">MFARYVFDIKSALQVGQNTIRVAFQSPVEYAQINLKSTTHVRIQVVPEFLAPAYRGENQAQMIRKCKQHFLGTGSILPQLRNLGDQNKLWWPNGYGEQNLYWYNVTLESETTSDSTTRMLRFGREFTSLLMAFRCTQGIHSIPPRAYGEITKEQTEWLLRAAKMSHQNMIEWGVEV</sequence>
<reference evidence="6 7" key="1">
    <citation type="journal article" date="2016" name="Genome Biol. Evol.">
        <title>Gene Family Evolution Reflects Adaptation to Soil Environmental Stressors in the Genome of the Collembolan Orchesella cincta.</title>
        <authorList>
            <person name="Faddeeva-Vakhrusheva A."/>
            <person name="Derks M.F."/>
            <person name="Anvar S.Y."/>
            <person name="Agamennone V."/>
            <person name="Suring W."/>
            <person name="Smit S."/>
            <person name="van Straalen N.M."/>
            <person name="Roelofs D."/>
        </authorList>
    </citation>
    <scope>NUCLEOTIDE SEQUENCE [LARGE SCALE GENOMIC DNA]</scope>
    <source>
        <tissue evidence="6">Mixed pool</tissue>
    </source>
</reference>
<dbReference type="OrthoDB" id="2866996at2759"/>
<comment type="catalytic activity">
    <reaction evidence="1">
        <text>Hydrolysis of terminal, non-reducing beta-D-mannose residues in beta-D-mannosides.</text>
        <dbReference type="EC" id="3.2.1.25"/>
    </reaction>
</comment>
<comment type="caution">
    <text evidence="6">The sequence shown here is derived from an EMBL/GenBank/DDBJ whole genome shotgun (WGS) entry which is preliminary data.</text>
</comment>
<evidence type="ECO:0000256" key="3">
    <source>
        <dbReference type="ARBA" id="ARBA00022801"/>
    </source>
</evidence>
<dbReference type="AlphaFoldDB" id="A0A1D2M0L3"/>
<organism evidence="6 7">
    <name type="scientific">Orchesella cincta</name>
    <name type="common">Springtail</name>
    <name type="synonym">Podura cincta</name>
    <dbReference type="NCBI Taxonomy" id="48709"/>
    <lineage>
        <taxon>Eukaryota</taxon>
        <taxon>Metazoa</taxon>
        <taxon>Ecdysozoa</taxon>
        <taxon>Arthropoda</taxon>
        <taxon>Hexapoda</taxon>
        <taxon>Collembola</taxon>
        <taxon>Entomobryomorpha</taxon>
        <taxon>Entomobryoidea</taxon>
        <taxon>Orchesellidae</taxon>
        <taxon>Orchesellinae</taxon>
        <taxon>Orchesella</taxon>
    </lineage>
</organism>
<dbReference type="InterPro" id="IPR054593">
    <property type="entry name" value="Beta-mannosidase-like_N2"/>
</dbReference>
<protein>
    <recommendedName>
        <fullName evidence="2">beta-mannosidase</fullName>
        <ecNumber evidence="2">3.2.1.25</ecNumber>
    </recommendedName>
</protein>
<evidence type="ECO:0000256" key="2">
    <source>
        <dbReference type="ARBA" id="ARBA00012754"/>
    </source>
</evidence>
<dbReference type="GO" id="GO:0004567">
    <property type="term" value="F:beta-mannosidase activity"/>
    <property type="evidence" value="ECO:0007669"/>
    <property type="project" value="UniProtKB-EC"/>
</dbReference>
<dbReference type="Proteomes" id="UP000094527">
    <property type="component" value="Unassembled WGS sequence"/>
</dbReference>
<dbReference type="STRING" id="48709.A0A1D2M0L3"/>
<evidence type="ECO:0000259" key="5">
    <source>
        <dbReference type="Pfam" id="PF22666"/>
    </source>
</evidence>
<dbReference type="InterPro" id="IPR036156">
    <property type="entry name" value="Beta-gal/glucu_dom_sf"/>
</dbReference>
<accession>A0A1D2M0L3</accession>
<gene>
    <name evidence="6" type="ORF">Ocin01_20183</name>
</gene>
<dbReference type="InterPro" id="IPR008979">
    <property type="entry name" value="Galactose-bd-like_sf"/>
</dbReference>
<evidence type="ECO:0000313" key="6">
    <source>
        <dbReference type="EMBL" id="ODM75953.1"/>
    </source>
</evidence>
<feature type="domain" description="Beta-mannosidase-like galactose-binding" evidence="5">
    <location>
        <begin position="1"/>
        <end position="70"/>
    </location>
</feature>
<dbReference type="EMBL" id="LJIJ01008622">
    <property type="protein sequence ID" value="ODM75953.1"/>
    <property type="molecule type" value="Genomic_DNA"/>
</dbReference>